<accession>A0A9N9A0A3</accession>
<feature type="compositionally biased region" description="Polar residues" evidence="3">
    <location>
        <begin position="12"/>
        <end position="23"/>
    </location>
</feature>
<evidence type="ECO:0000259" key="4">
    <source>
        <dbReference type="SMART" id="SM00806"/>
    </source>
</evidence>
<gene>
    <name evidence="5" type="ORF">AMORRO_LOCUS3834</name>
</gene>
<feature type="coiled-coil region" evidence="2">
    <location>
        <begin position="368"/>
        <end position="402"/>
    </location>
</feature>
<dbReference type="GO" id="GO:0051286">
    <property type="term" value="C:cell tip"/>
    <property type="evidence" value="ECO:0007669"/>
    <property type="project" value="TreeGrafter"/>
</dbReference>
<evidence type="ECO:0000256" key="2">
    <source>
        <dbReference type="SAM" id="Coils"/>
    </source>
</evidence>
<dbReference type="InterPro" id="IPR022782">
    <property type="entry name" value="AIP3-like_C"/>
</dbReference>
<dbReference type="PANTHER" id="PTHR22741">
    <property type="entry name" value="P140CAP/SNIP-RELATED"/>
    <property type="match status" value="1"/>
</dbReference>
<dbReference type="Gene3D" id="1.20.58.1540">
    <property type="entry name" value="Actin interacting protein 3, C-terminal domain"/>
    <property type="match status" value="1"/>
</dbReference>
<keyword evidence="6" id="KW-1185">Reference proteome</keyword>
<feature type="compositionally biased region" description="Acidic residues" evidence="3">
    <location>
        <begin position="241"/>
        <end position="252"/>
    </location>
</feature>
<evidence type="ECO:0000256" key="1">
    <source>
        <dbReference type="ARBA" id="ARBA00023054"/>
    </source>
</evidence>
<dbReference type="Proteomes" id="UP000789342">
    <property type="component" value="Unassembled WGS sequence"/>
</dbReference>
<reference evidence="5" key="1">
    <citation type="submission" date="2021-06" db="EMBL/GenBank/DDBJ databases">
        <authorList>
            <person name="Kallberg Y."/>
            <person name="Tangrot J."/>
            <person name="Rosling A."/>
        </authorList>
    </citation>
    <scope>NUCLEOTIDE SEQUENCE</scope>
    <source>
        <strain evidence="5">CL551</strain>
    </source>
</reference>
<dbReference type="InterPro" id="IPR056279">
    <property type="entry name" value="Aip3p_Bud6_N"/>
</dbReference>
<comment type="caution">
    <text evidence="5">The sequence shown here is derived from an EMBL/GenBank/DDBJ whole genome shotgun (WGS) entry which is preliminary data.</text>
</comment>
<protein>
    <submittedName>
        <fullName evidence="5">7350_t:CDS:1</fullName>
    </submittedName>
</protein>
<dbReference type="InterPro" id="IPR005613">
    <property type="entry name" value="AIP3_C"/>
</dbReference>
<proteinExistence type="predicted"/>
<dbReference type="OrthoDB" id="783096at2759"/>
<sequence>MSYPNNPPISFPQPTIRSNTYVPSIQRRPSSSPSLQKEISPPLHRRGSTGNSPMSSIENTVTQLLFTTKSLLEALTSWSNGQVSGQQVSDVYVKLGSELNKVVRLFGQAGVDMSDMTNITQDLRGCLERALGEVPSPASLEQHLPSIRDIIVKLLQGLKAKQSAYRQLNDNDAPQLNSTNPQISIDDNSSSDPMNTLKSSKNIERRASRRHSIYTMQKSLGSKYGSRSNRGGLMPPRIVEKEEDEITNGENDEEKKEEPVIPHDMSPPPEYAPPNEESSTVNNNTVTKDEQDKTLTLYLQLGKDVKKIKYDGDISISALRILFIEKFQYNPGMDDFPNIYIREPQLGILYELEDLREVKNNSVLALNVEALEQVKKHIDQSISELTREIRDVKKSIMETELKSRVNVVSAAPSPSASQFRSLAKKVVANVKEQNEVNDKKTKEQKDELVAKITNDLRNQFNEVQNLRRDLGVIRQVYTEFQGETKKLFESLGAQTASVKNVALTNVSSSRTFIEEGKTKLNNRTSSLLTKVNELQDIIDELKVDVTQRRAKPRETTVQQIRKDAENVEQELDSLQQYVKTVKPTWKKTWEEELQSIVDEQKFLNHQEELIEDLQEDNKKVTEVLENILKVVEIQVSRPKEYFVKPKEEGFEGLKTVLQEIKGIPPDHERRLKALEQSERMRERELANRIDEFEAELSDFVSNNKLKKTGGAQEIERLRQKKNEDALKELFKANKSNPEDETP</sequence>
<organism evidence="5 6">
    <name type="scientific">Acaulospora morrowiae</name>
    <dbReference type="NCBI Taxonomy" id="94023"/>
    <lineage>
        <taxon>Eukaryota</taxon>
        <taxon>Fungi</taxon>
        <taxon>Fungi incertae sedis</taxon>
        <taxon>Mucoromycota</taxon>
        <taxon>Glomeromycotina</taxon>
        <taxon>Glomeromycetes</taxon>
        <taxon>Diversisporales</taxon>
        <taxon>Acaulosporaceae</taxon>
        <taxon>Acaulospora</taxon>
    </lineage>
</organism>
<dbReference type="GO" id="GO:0005737">
    <property type="term" value="C:cytoplasm"/>
    <property type="evidence" value="ECO:0007669"/>
    <property type="project" value="TreeGrafter"/>
</dbReference>
<feature type="compositionally biased region" description="Pro residues" evidence="3">
    <location>
        <begin position="1"/>
        <end position="11"/>
    </location>
</feature>
<feature type="region of interest" description="Disordered" evidence="3">
    <location>
        <begin position="1"/>
        <end position="56"/>
    </location>
</feature>
<evidence type="ECO:0000313" key="6">
    <source>
        <dbReference type="Proteomes" id="UP000789342"/>
    </source>
</evidence>
<feature type="compositionally biased region" description="Polar residues" evidence="3">
    <location>
        <begin position="276"/>
        <end position="286"/>
    </location>
</feature>
<dbReference type="SMART" id="SM00806">
    <property type="entry name" value="AIP3"/>
    <property type="match status" value="1"/>
</dbReference>
<dbReference type="PANTHER" id="PTHR22741:SF10">
    <property type="entry name" value="COILED-COIL DOMAIN-CONTAINING PROTEIN CG32809"/>
    <property type="match status" value="1"/>
</dbReference>
<dbReference type="Pfam" id="PF23153">
    <property type="entry name" value="Aip3p_Bud6_N"/>
    <property type="match status" value="1"/>
</dbReference>
<dbReference type="EMBL" id="CAJVPV010001945">
    <property type="protein sequence ID" value="CAG8513230.1"/>
    <property type="molecule type" value="Genomic_DNA"/>
</dbReference>
<name>A0A9N9A0A3_9GLOM</name>
<dbReference type="AlphaFoldDB" id="A0A9N9A0A3"/>
<evidence type="ECO:0000313" key="5">
    <source>
        <dbReference type="EMBL" id="CAG8513230.1"/>
    </source>
</evidence>
<feature type="compositionally biased region" description="Polar residues" evidence="3">
    <location>
        <begin position="214"/>
        <end position="229"/>
    </location>
</feature>
<dbReference type="GO" id="GO:0030010">
    <property type="term" value="P:establishment of cell polarity"/>
    <property type="evidence" value="ECO:0007669"/>
    <property type="project" value="TreeGrafter"/>
</dbReference>
<feature type="coiled-coil region" evidence="2">
    <location>
        <begin position="603"/>
        <end position="630"/>
    </location>
</feature>
<dbReference type="InterPro" id="IPR051825">
    <property type="entry name" value="SRCIN1"/>
</dbReference>
<feature type="domain" description="Actin interacting protein 3 C-terminal" evidence="4">
    <location>
        <begin position="298"/>
        <end position="723"/>
    </location>
</feature>
<dbReference type="Pfam" id="PF03915">
    <property type="entry name" value="AIP3"/>
    <property type="match status" value="1"/>
</dbReference>
<evidence type="ECO:0000256" key="3">
    <source>
        <dbReference type="SAM" id="MobiDB-lite"/>
    </source>
</evidence>
<feature type="region of interest" description="Disordered" evidence="3">
    <location>
        <begin position="169"/>
        <end position="288"/>
    </location>
</feature>
<feature type="compositionally biased region" description="Polar residues" evidence="3">
    <location>
        <begin position="169"/>
        <end position="200"/>
    </location>
</feature>
<keyword evidence="1 2" id="KW-0175">Coiled coil</keyword>
<dbReference type="GO" id="GO:0005519">
    <property type="term" value="F:cytoskeletal regulatory protein binding"/>
    <property type="evidence" value="ECO:0007669"/>
    <property type="project" value="InterPro"/>
</dbReference>